<evidence type="ECO:0000259" key="22">
    <source>
        <dbReference type="Pfam" id="PF13807"/>
    </source>
</evidence>
<comment type="subcellular location">
    <subcellularLocation>
        <location evidence="1">Cell inner membrane</location>
        <topology evidence="1">Multi-pass membrane protein</topology>
    </subcellularLocation>
</comment>
<feature type="domain" description="Tyrosine-protein kinase G-rich" evidence="22">
    <location>
        <begin position="397"/>
        <end position="478"/>
    </location>
</feature>
<evidence type="ECO:0000256" key="5">
    <source>
        <dbReference type="ARBA" id="ARBA00022679"/>
    </source>
</evidence>
<feature type="transmembrane region" description="Helical" evidence="19">
    <location>
        <begin position="455"/>
        <end position="475"/>
    </location>
</feature>
<keyword evidence="9" id="KW-0067">ATP-binding</keyword>
<dbReference type="FunFam" id="3.40.50.300:FF:000527">
    <property type="entry name" value="Tyrosine-protein kinase etk"/>
    <property type="match status" value="1"/>
</dbReference>
<dbReference type="GO" id="GO:0004713">
    <property type="term" value="F:protein tyrosine kinase activity"/>
    <property type="evidence" value="ECO:0007669"/>
    <property type="project" value="UniProtKB-KW"/>
</dbReference>
<accession>A0A1G5SFR7</accession>
<keyword evidence="18" id="KW-0175">Coiled coil</keyword>
<gene>
    <name evidence="23" type="primary">epsB</name>
    <name evidence="23" type="ORF">NSMM_370018</name>
</gene>
<dbReference type="InterPro" id="IPR032807">
    <property type="entry name" value="GNVR"/>
</dbReference>
<evidence type="ECO:0000313" key="24">
    <source>
        <dbReference type="Proteomes" id="UP000198729"/>
    </source>
</evidence>
<comment type="function">
    <text evidence="15">Probably involved in polymerization and/or export of exopolysaccharide EPS I which functions as a virulence factor. May be involved in an ATP-dependent process in the pathway for EPS I production, possibly export of the trimeric repeat units across the inner membrane or their polymerization.</text>
</comment>
<dbReference type="Pfam" id="PF13614">
    <property type="entry name" value="AAA_31"/>
    <property type="match status" value="1"/>
</dbReference>
<keyword evidence="24" id="KW-1185">Reference proteome</keyword>
<organism evidence="23 24">
    <name type="scientific">Nitrosomonas mobilis</name>
    <dbReference type="NCBI Taxonomy" id="51642"/>
    <lineage>
        <taxon>Bacteria</taxon>
        <taxon>Pseudomonadati</taxon>
        <taxon>Pseudomonadota</taxon>
        <taxon>Betaproteobacteria</taxon>
        <taxon>Nitrosomonadales</taxon>
        <taxon>Nitrosomonadaceae</taxon>
        <taxon>Nitrosomonas</taxon>
    </lineage>
</organism>
<proteinExistence type="inferred from homology"/>
<evidence type="ECO:0000256" key="10">
    <source>
        <dbReference type="ARBA" id="ARBA00022989"/>
    </source>
</evidence>
<dbReference type="GO" id="GO:0005886">
    <property type="term" value="C:plasma membrane"/>
    <property type="evidence" value="ECO:0007669"/>
    <property type="project" value="UniProtKB-SubCell"/>
</dbReference>
<dbReference type="AlphaFoldDB" id="A0A1G5SFR7"/>
<evidence type="ECO:0000259" key="20">
    <source>
        <dbReference type="Pfam" id="PF02706"/>
    </source>
</evidence>
<dbReference type="PANTHER" id="PTHR32309:SF32">
    <property type="entry name" value="TYROSINE-PROTEIN KINASE ETK-RELATED"/>
    <property type="match status" value="1"/>
</dbReference>
<keyword evidence="11 19" id="KW-0472">Membrane</keyword>
<dbReference type="Pfam" id="PF23607">
    <property type="entry name" value="WZC_N"/>
    <property type="match status" value="1"/>
</dbReference>
<keyword evidence="5 23" id="KW-0808">Transferase</keyword>
<evidence type="ECO:0000256" key="19">
    <source>
        <dbReference type="SAM" id="Phobius"/>
    </source>
</evidence>
<evidence type="ECO:0000256" key="8">
    <source>
        <dbReference type="ARBA" id="ARBA00022777"/>
    </source>
</evidence>
<evidence type="ECO:0000256" key="17">
    <source>
        <dbReference type="ARBA" id="ARBA00081049"/>
    </source>
</evidence>
<evidence type="ECO:0000259" key="21">
    <source>
        <dbReference type="Pfam" id="PF13614"/>
    </source>
</evidence>
<evidence type="ECO:0000256" key="11">
    <source>
        <dbReference type="ARBA" id="ARBA00023136"/>
    </source>
</evidence>
<keyword evidence="6 19" id="KW-0812">Transmembrane</keyword>
<dbReference type="InterPro" id="IPR027417">
    <property type="entry name" value="P-loop_NTPase"/>
</dbReference>
<dbReference type="Pfam" id="PF13807">
    <property type="entry name" value="GNVR"/>
    <property type="match status" value="1"/>
</dbReference>
<dbReference type="GO" id="GO:0042802">
    <property type="term" value="F:identical protein binding"/>
    <property type="evidence" value="ECO:0007669"/>
    <property type="project" value="UniProtKB-ARBA"/>
</dbReference>
<feature type="coiled-coil region" evidence="18">
    <location>
        <begin position="285"/>
        <end position="319"/>
    </location>
</feature>
<evidence type="ECO:0000256" key="14">
    <source>
        <dbReference type="ARBA" id="ARBA00053015"/>
    </source>
</evidence>
<dbReference type="OrthoDB" id="9808257at2"/>
<feature type="domain" description="AAA" evidence="21">
    <location>
        <begin position="562"/>
        <end position="685"/>
    </location>
</feature>
<evidence type="ECO:0000256" key="12">
    <source>
        <dbReference type="ARBA" id="ARBA00023137"/>
    </source>
</evidence>
<evidence type="ECO:0000256" key="7">
    <source>
        <dbReference type="ARBA" id="ARBA00022741"/>
    </source>
</evidence>
<dbReference type="RefSeq" id="WP_090285352.1">
    <property type="nucleotide sequence ID" value="NZ_FMWO01000044.1"/>
</dbReference>
<dbReference type="InterPro" id="IPR025669">
    <property type="entry name" value="AAA_dom"/>
</dbReference>
<dbReference type="Gene3D" id="3.40.50.300">
    <property type="entry name" value="P-loop containing nucleotide triphosphate hydrolases"/>
    <property type="match status" value="1"/>
</dbReference>
<dbReference type="GO" id="GO:0000271">
    <property type="term" value="P:polysaccharide biosynthetic process"/>
    <property type="evidence" value="ECO:0007669"/>
    <property type="project" value="UniProtKB-KW"/>
</dbReference>
<sequence length="751" mass="83037">MPNNSDSQVKPSFDYLRNEHEDEINLSELFGILLEGKWLILVIALCVLGLGVAKVLIDLPVYQADGLLQIKENSKPMPGLESLTGFLDNDTPVMAEIELLKSRMILGKVIENLHLNIDAYPSYFPLVGRVVARYLANQNENALASPLFDLSHYAWGGEVIQVDTFTVPAYLEDEIFILQAGEAGTFKLLHDDQLILDGEVGKPASGMLKGHEQHVSIFIPILKSRPGTHFIVKRVSQNQALKNLRESITIAEKGKGTGILSLTVESFSPQAAVQILNEIANIYLQQNVEEKSAESQKTLAFLEQQLPAIKEQLDTATNALNEFRTRKGSVDLDIETSNMLGSTVTLKTETTLLQQKRDELRQRFTESHPQIIAIDKQIARLQGQMNAFDRQIGSLPETQQIILRLSRDVQVNTELYTTMLNSMQTLRVAKAGTIGNVRIVDYAVLPTEPIKPRRILIMAIALILGLMLGIITVFVRRMLHQGIEDPDLIEKLLNTPVYATVPHSRDQQENSKRLNTKHSSSYLQPAILALTNKEDLAIESLRSLRTTLHFAFLEAKNNIIMITGPSPAIGKSFISVNLAVVMAEAGKKILLIDGDMRKGSAHQMIGTSRENGLSELIMGAIGMETAILKTVHPNLDFIPAGAIPPNPSELLLHERFDLLLKNISQHYDLVIIDSPPVLAVTDAAIIGRLASATLMVVKAGQHPARELEQSAKRLLQAGVNLKGIVFNDLPESSSRAGYGNYVYQYTYKSGK</sequence>
<dbReference type="SUPFAM" id="SSF52540">
    <property type="entry name" value="P-loop containing nucleoside triphosphate hydrolases"/>
    <property type="match status" value="1"/>
</dbReference>
<protein>
    <recommendedName>
        <fullName evidence="16">Putative tyrosine-protein kinase EpsB</fullName>
    </recommendedName>
    <alternativeName>
        <fullName evidence="17">EPS I polysaccharide export protein EpsB</fullName>
    </alternativeName>
</protein>
<evidence type="ECO:0000313" key="23">
    <source>
        <dbReference type="EMBL" id="SCZ85239.1"/>
    </source>
</evidence>
<comment type="catalytic activity">
    <reaction evidence="14">
        <text>L-tyrosyl-[protein] + ATP = O-phospho-L-tyrosyl-[protein] + ADP + H(+)</text>
        <dbReference type="Rhea" id="RHEA:10596"/>
        <dbReference type="Rhea" id="RHEA-COMP:10136"/>
        <dbReference type="Rhea" id="RHEA-COMP:20101"/>
        <dbReference type="ChEBI" id="CHEBI:15378"/>
        <dbReference type="ChEBI" id="CHEBI:30616"/>
        <dbReference type="ChEBI" id="CHEBI:46858"/>
        <dbReference type="ChEBI" id="CHEBI:61978"/>
        <dbReference type="ChEBI" id="CHEBI:456216"/>
    </reaction>
</comment>
<keyword evidence="7" id="KW-0547">Nucleotide-binding</keyword>
<dbReference type="InterPro" id="IPR050445">
    <property type="entry name" value="Bact_polysacc_biosynth/exp"/>
</dbReference>
<evidence type="ECO:0000256" key="6">
    <source>
        <dbReference type="ARBA" id="ARBA00022692"/>
    </source>
</evidence>
<feature type="domain" description="Polysaccharide chain length determinant N-terminal" evidence="20">
    <location>
        <begin position="22"/>
        <end position="113"/>
    </location>
</feature>
<dbReference type="STRING" id="51642.NSMM_370018"/>
<name>A0A1G5SFR7_9PROT</name>
<dbReference type="GO" id="GO:0005524">
    <property type="term" value="F:ATP binding"/>
    <property type="evidence" value="ECO:0007669"/>
    <property type="project" value="UniProtKB-KW"/>
</dbReference>
<feature type="transmembrane region" description="Helical" evidence="19">
    <location>
        <begin position="38"/>
        <end position="57"/>
    </location>
</feature>
<evidence type="ECO:0000256" key="18">
    <source>
        <dbReference type="SAM" id="Coils"/>
    </source>
</evidence>
<keyword evidence="12" id="KW-0829">Tyrosine-protein kinase</keyword>
<evidence type="ECO:0000256" key="3">
    <source>
        <dbReference type="ARBA" id="ARBA00022475"/>
    </source>
</evidence>
<evidence type="ECO:0000256" key="9">
    <source>
        <dbReference type="ARBA" id="ARBA00022840"/>
    </source>
</evidence>
<keyword evidence="4" id="KW-0997">Cell inner membrane</keyword>
<evidence type="ECO:0000256" key="16">
    <source>
        <dbReference type="ARBA" id="ARBA00067833"/>
    </source>
</evidence>
<evidence type="ECO:0000256" key="4">
    <source>
        <dbReference type="ARBA" id="ARBA00022519"/>
    </source>
</evidence>
<dbReference type="SUPFAM" id="SSF57997">
    <property type="entry name" value="Tropomyosin"/>
    <property type="match status" value="1"/>
</dbReference>
<evidence type="ECO:0000256" key="15">
    <source>
        <dbReference type="ARBA" id="ARBA00054296"/>
    </source>
</evidence>
<dbReference type="Pfam" id="PF02706">
    <property type="entry name" value="Wzz"/>
    <property type="match status" value="1"/>
</dbReference>
<keyword evidence="3" id="KW-1003">Cell membrane</keyword>
<evidence type="ECO:0000256" key="1">
    <source>
        <dbReference type="ARBA" id="ARBA00004429"/>
    </source>
</evidence>
<evidence type="ECO:0000256" key="2">
    <source>
        <dbReference type="ARBA" id="ARBA00008883"/>
    </source>
</evidence>
<comment type="similarity">
    <text evidence="2">Belongs to the etk/wzc family.</text>
</comment>
<dbReference type="EMBL" id="FMWO01000044">
    <property type="protein sequence ID" value="SCZ85239.1"/>
    <property type="molecule type" value="Genomic_DNA"/>
</dbReference>
<dbReference type="PANTHER" id="PTHR32309">
    <property type="entry name" value="TYROSINE-PROTEIN KINASE"/>
    <property type="match status" value="1"/>
</dbReference>
<reference evidence="23 24" key="1">
    <citation type="submission" date="2016-10" db="EMBL/GenBank/DDBJ databases">
        <authorList>
            <person name="de Groot N.N."/>
        </authorList>
    </citation>
    <scope>NUCLEOTIDE SEQUENCE [LARGE SCALE GENOMIC DNA]</scope>
    <source>
        <strain evidence="23">1</strain>
    </source>
</reference>
<dbReference type="Proteomes" id="UP000198729">
    <property type="component" value="Unassembled WGS sequence"/>
</dbReference>
<dbReference type="NCBIfam" id="TIGR01007">
    <property type="entry name" value="eps_fam"/>
    <property type="match status" value="1"/>
</dbReference>
<dbReference type="InterPro" id="IPR003856">
    <property type="entry name" value="LPS_length_determ_N"/>
</dbReference>
<dbReference type="InterPro" id="IPR005702">
    <property type="entry name" value="Wzc-like_C"/>
</dbReference>
<keyword evidence="8 23" id="KW-0418">Kinase</keyword>
<evidence type="ECO:0000256" key="13">
    <source>
        <dbReference type="ARBA" id="ARBA00023169"/>
    </source>
</evidence>
<dbReference type="CDD" id="cd05387">
    <property type="entry name" value="BY-kinase"/>
    <property type="match status" value="1"/>
</dbReference>
<keyword evidence="10 19" id="KW-1133">Transmembrane helix</keyword>
<keyword evidence="13" id="KW-0270">Exopolysaccharide synthesis</keyword>